<dbReference type="Pfam" id="PF00903">
    <property type="entry name" value="Glyoxalase"/>
    <property type="match status" value="1"/>
</dbReference>
<evidence type="ECO:0000259" key="2">
    <source>
        <dbReference type="PROSITE" id="PS51819"/>
    </source>
</evidence>
<organism evidence="3 4">
    <name type="scientific">Paenibacillus mendelii</name>
    <dbReference type="NCBI Taxonomy" id="206163"/>
    <lineage>
        <taxon>Bacteria</taxon>
        <taxon>Bacillati</taxon>
        <taxon>Bacillota</taxon>
        <taxon>Bacilli</taxon>
        <taxon>Bacillales</taxon>
        <taxon>Paenibacillaceae</taxon>
        <taxon>Paenibacillus</taxon>
    </lineage>
</organism>
<keyword evidence="4" id="KW-1185">Reference proteome</keyword>
<comment type="caution">
    <text evidence="3">The sequence shown here is derived from an EMBL/GenBank/DDBJ whole genome shotgun (WGS) entry which is preliminary data.</text>
</comment>
<dbReference type="PANTHER" id="PTHR21366">
    <property type="entry name" value="GLYOXALASE FAMILY PROTEIN"/>
    <property type="match status" value="1"/>
</dbReference>
<name>A0ABV6J4D7_9BACL</name>
<dbReference type="InterPro" id="IPR018146">
    <property type="entry name" value="Glyoxalase_1_CS"/>
</dbReference>
<evidence type="ECO:0000313" key="3">
    <source>
        <dbReference type="EMBL" id="MFC0390344.1"/>
    </source>
</evidence>
<dbReference type="InterPro" id="IPR037523">
    <property type="entry name" value="VOC_core"/>
</dbReference>
<dbReference type="RefSeq" id="WP_204819233.1">
    <property type="nucleotide sequence ID" value="NZ_JANHOF010000003.1"/>
</dbReference>
<dbReference type="PROSITE" id="PS51819">
    <property type="entry name" value="VOC"/>
    <property type="match status" value="1"/>
</dbReference>
<dbReference type="EMBL" id="JBHLVF010000006">
    <property type="protein sequence ID" value="MFC0390344.1"/>
    <property type="molecule type" value="Genomic_DNA"/>
</dbReference>
<accession>A0ABV6J4D7</accession>
<dbReference type="InterPro" id="IPR029068">
    <property type="entry name" value="Glyas_Bleomycin-R_OHBP_Dase"/>
</dbReference>
<sequence>MIRHEGIHHVSLIVTDLERARSFYKEVLGLREIPRPPFDFPGEWLAVGETGQQLHLIVHEGETLRAGGIDTRDGHFAIRVDDFNETVEWLREQGIEHKANPDSITGFAQIFLLDPDHNVIELNAARR</sequence>
<proteinExistence type="predicted"/>
<dbReference type="Proteomes" id="UP001589818">
    <property type="component" value="Unassembled WGS sequence"/>
</dbReference>
<dbReference type="InterPro" id="IPR004360">
    <property type="entry name" value="Glyas_Fos-R_dOase_dom"/>
</dbReference>
<gene>
    <name evidence="3" type="ORF">ACFFJ8_03025</name>
</gene>
<reference evidence="3 4" key="1">
    <citation type="submission" date="2024-09" db="EMBL/GenBank/DDBJ databases">
        <authorList>
            <person name="Sun Q."/>
            <person name="Mori K."/>
        </authorList>
    </citation>
    <scope>NUCLEOTIDE SEQUENCE [LARGE SCALE GENOMIC DNA]</scope>
    <source>
        <strain evidence="3 4">CCM 4839</strain>
    </source>
</reference>
<dbReference type="Gene3D" id="3.10.180.10">
    <property type="entry name" value="2,3-Dihydroxybiphenyl 1,2-Dioxygenase, domain 1"/>
    <property type="match status" value="1"/>
</dbReference>
<dbReference type="SUPFAM" id="SSF54593">
    <property type="entry name" value="Glyoxalase/Bleomycin resistance protein/Dihydroxybiphenyl dioxygenase"/>
    <property type="match status" value="1"/>
</dbReference>
<evidence type="ECO:0000256" key="1">
    <source>
        <dbReference type="ARBA" id="ARBA00022723"/>
    </source>
</evidence>
<evidence type="ECO:0000313" key="4">
    <source>
        <dbReference type="Proteomes" id="UP001589818"/>
    </source>
</evidence>
<keyword evidence="1" id="KW-0479">Metal-binding</keyword>
<dbReference type="PANTHER" id="PTHR21366:SF22">
    <property type="entry name" value="VOC DOMAIN-CONTAINING PROTEIN"/>
    <property type="match status" value="1"/>
</dbReference>
<feature type="domain" description="VOC" evidence="2">
    <location>
        <begin position="6"/>
        <end position="125"/>
    </location>
</feature>
<dbReference type="InterPro" id="IPR050383">
    <property type="entry name" value="GlyoxalaseI/FosfomycinResist"/>
</dbReference>
<protein>
    <submittedName>
        <fullName evidence="3">VOC family protein</fullName>
    </submittedName>
</protein>
<dbReference type="PROSITE" id="PS00934">
    <property type="entry name" value="GLYOXALASE_I_1"/>
    <property type="match status" value="1"/>
</dbReference>